<reference evidence="13" key="1">
    <citation type="submission" date="2022-07" db="EMBL/GenBank/DDBJ databases">
        <title>Characterization of the Novel Bacterium Alteromonas immobilis LMIT006 and Alteromonas gregis LMIT007.</title>
        <authorList>
            <person name="Lin X."/>
        </authorList>
    </citation>
    <scope>NUCLEOTIDE SEQUENCE</scope>
    <source>
        <strain evidence="13">LMIT007</strain>
    </source>
</reference>
<name>A0AA41WZ70_9ALTE</name>
<feature type="active site" evidence="10 12">
    <location>
        <position position="544"/>
    </location>
</feature>
<evidence type="ECO:0000313" key="13">
    <source>
        <dbReference type="EMBL" id="MCP3429214.1"/>
    </source>
</evidence>
<dbReference type="HAMAP" id="MF_00595">
    <property type="entry name" value="PEPcase_type1"/>
    <property type="match status" value="1"/>
</dbReference>
<keyword evidence="6 10" id="KW-0460">Magnesium</keyword>
<proteinExistence type="inferred from homology"/>
<dbReference type="InterPro" id="IPR022805">
    <property type="entry name" value="PEP_COase_bac/pln-type"/>
</dbReference>
<dbReference type="GO" id="GO:0005829">
    <property type="term" value="C:cytosol"/>
    <property type="evidence" value="ECO:0007669"/>
    <property type="project" value="TreeGrafter"/>
</dbReference>
<keyword evidence="8 10" id="KW-0120">Carbon dioxide fixation</keyword>
<gene>
    <name evidence="10 13" type="primary">ppc</name>
    <name evidence="13" type="ORF">NLF92_09690</name>
</gene>
<dbReference type="AlphaFoldDB" id="A0AA41WZ70"/>
<feature type="active site" evidence="10 11">
    <location>
        <position position="135"/>
    </location>
</feature>
<evidence type="ECO:0000256" key="6">
    <source>
        <dbReference type="ARBA" id="ARBA00022842"/>
    </source>
</evidence>
<keyword evidence="14" id="KW-1185">Reference proteome</keyword>
<dbReference type="Proteomes" id="UP001165413">
    <property type="component" value="Unassembled WGS sequence"/>
</dbReference>
<sequence length="878" mass="98315">MQNTAQQDEQLKHTVRDLGQLLGQTIEHELGSQWLQKIEDIRLQGRAGHSGDDSANLALQNAFIEMDDDGLLIIARSFAQFLNLANIAEQEFNSTKHLDDSVEVLFEHLRKAEQSPEAIYEAVNSLDIDLVLTAHPTEVTRRTLIHKHTALAECLRKLHNETLDSAQKRQLAERIADLVSQAWHTEEIRNKRPSPVDEATWGFSVIENSLWDAIPGFMRDLDLKLQEEYNIQLPIDAQPIQISSWMGGDRDGNPFVTHEITQTVLHLARRRAAKLFSKDISALQVELSMTRCDDEIRHLVGDVAEPYRAILKPLVKKLRATKDGIDDLLNGRVSDTSKWVKTQAELLTPLMQCYRSLIKCGMEQTAKGALLDTIRRAHCFGIYLLKLDIRQDSGRHADALAEICEYLSLGDYHSWNEDEKVAFLTHELASKRPLLPNAWQTDWQPSADVKEVLDTCRTIAANDQDAFGIYIISMASYASDVLAVQLLLQQSQVTWPMSVAPLFETLDDLNHSPVVINQLLSIDSYRNGLADGQHVMIGYSDSAKDAGALAAGWAQYTAQEALVEICAKYDTSLTLFHGRGGTIGRGGLPAHSAILSQPPGSLDGGFRITEQGETIRYKFGMPGLAKRSLGIYASAIIEAKLSPPPAPNQTWRDVMDEMAAQGRDNYRHIVRVDPDFVPYFRLATPEQELGKLPLGSRPAKRNPNGGVESLRAIPWIFAWAQTRLVLPAWLGVMRAVNKTYQTHSAVVDDMLANWPFFQSRLSMLDMVFAKADIQIAKAYDDRLVTEDLLHFGESLRHELQTSRQLLLDITHKADLMQDDPQGLNSMQIRADYLQPLHYLQIELLDRIRNLPEGADAASIEKAMMVTIAGIAIGMRNTG</sequence>
<dbReference type="InterPro" id="IPR021135">
    <property type="entry name" value="PEP_COase"/>
</dbReference>
<evidence type="ECO:0000256" key="7">
    <source>
        <dbReference type="ARBA" id="ARBA00023239"/>
    </source>
</evidence>
<dbReference type="PANTHER" id="PTHR30523:SF6">
    <property type="entry name" value="PHOSPHOENOLPYRUVATE CARBOXYLASE"/>
    <property type="match status" value="1"/>
</dbReference>
<dbReference type="GO" id="GO:0015977">
    <property type="term" value="P:carbon fixation"/>
    <property type="evidence" value="ECO:0007669"/>
    <property type="project" value="UniProtKB-UniRule"/>
</dbReference>
<evidence type="ECO:0000256" key="5">
    <source>
        <dbReference type="ARBA" id="ARBA00022419"/>
    </source>
</evidence>
<evidence type="ECO:0000256" key="4">
    <source>
        <dbReference type="ARBA" id="ARBA00012305"/>
    </source>
</evidence>
<dbReference type="GO" id="GO:0006099">
    <property type="term" value="P:tricarboxylic acid cycle"/>
    <property type="evidence" value="ECO:0007669"/>
    <property type="project" value="InterPro"/>
</dbReference>
<organism evidence="13 14">
    <name type="scientific">Opacimonas viscosa</name>
    <dbReference type="NCBI Taxonomy" id="2961944"/>
    <lineage>
        <taxon>Bacteria</taxon>
        <taxon>Pseudomonadati</taxon>
        <taxon>Pseudomonadota</taxon>
        <taxon>Gammaproteobacteria</taxon>
        <taxon>Alteromonadales</taxon>
        <taxon>Alteromonadaceae</taxon>
        <taxon>Opacimonas</taxon>
    </lineage>
</organism>
<dbReference type="NCBIfam" id="NF000584">
    <property type="entry name" value="PRK00009.1"/>
    <property type="match status" value="1"/>
</dbReference>
<dbReference type="InterPro" id="IPR018129">
    <property type="entry name" value="PEP_COase_Lys_AS"/>
</dbReference>
<dbReference type="SUPFAM" id="SSF51621">
    <property type="entry name" value="Phosphoenolpyruvate/pyruvate domain"/>
    <property type="match status" value="1"/>
</dbReference>
<evidence type="ECO:0000313" key="14">
    <source>
        <dbReference type="Proteomes" id="UP001165413"/>
    </source>
</evidence>
<keyword evidence="7 10" id="KW-0456">Lyase</keyword>
<comment type="catalytic activity">
    <reaction evidence="9 10">
        <text>oxaloacetate + phosphate = phosphoenolpyruvate + hydrogencarbonate</text>
        <dbReference type="Rhea" id="RHEA:28370"/>
        <dbReference type="ChEBI" id="CHEBI:16452"/>
        <dbReference type="ChEBI" id="CHEBI:17544"/>
        <dbReference type="ChEBI" id="CHEBI:43474"/>
        <dbReference type="ChEBI" id="CHEBI:58702"/>
        <dbReference type="EC" id="4.1.1.31"/>
    </reaction>
</comment>
<dbReference type="GO" id="GO:0000287">
    <property type="term" value="F:magnesium ion binding"/>
    <property type="evidence" value="ECO:0007669"/>
    <property type="project" value="UniProtKB-UniRule"/>
</dbReference>
<comment type="cofactor">
    <cofactor evidence="1 10">
        <name>Mg(2+)</name>
        <dbReference type="ChEBI" id="CHEBI:18420"/>
    </cofactor>
</comment>
<dbReference type="PRINTS" id="PR00150">
    <property type="entry name" value="PEPCARBXLASE"/>
</dbReference>
<evidence type="ECO:0000256" key="1">
    <source>
        <dbReference type="ARBA" id="ARBA00001946"/>
    </source>
</evidence>
<dbReference type="EMBL" id="JANATA010000017">
    <property type="protein sequence ID" value="MCP3429214.1"/>
    <property type="molecule type" value="Genomic_DNA"/>
</dbReference>
<evidence type="ECO:0000256" key="9">
    <source>
        <dbReference type="ARBA" id="ARBA00048995"/>
    </source>
</evidence>
<dbReference type="PROSITE" id="PS00781">
    <property type="entry name" value="PEPCASE_1"/>
    <property type="match status" value="1"/>
</dbReference>
<dbReference type="PROSITE" id="PS00393">
    <property type="entry name" value="PEPCASE_2"/>
    <property type="match status" value="1"/>
</dbReference>
<dbReference type="InterPro" id="IPR033129">
    <property type="entry name" value="PEPCASE_His_AS"/>
</dbReference>
<evidence type="ECO:0000256" key="11">
    <source>
        <dbReference type="PROSITE-ProRule" id="PRU10111"/>
    </source>
</evidence>
<dbReference type="RefSeq" id="WP_254101289.1">
    <property type="nucleotide sequence ID" value="NZ_JANATA010000017.1"/>
</dbReference>
<evidence type="ECO:0000256" key="12">
    <source>
        <dbReference type="PROSITE-ProRule" id="PRU10112"/>
    </source>
</evidence>
<dbReference type="InterPro" id="IPR015813">
    <property type="entry name" value="Pyrv/PenolPyrv_kinase-like_dom"/>
</dbReference>
<evidence type="ECO:0000256" key="3">
    <source>
        <dbReference type="ARBA" id="ARBA00008346"/>
    </source>
</evidence>
<comment type="subunit">
    <text evidence="10">Homotetramer.</text>
</comment>
<comment type="similarity">
    <text evidence="3 10">Belongs to the PEPCase type 1 family.</text>
</comment>
<dbReference type="EC" id="4.1.1.31" evidence="4 10"/>
<accession>A0AA41WZ70</accession>
<comment type="function">
    <text evidence="2 10">Forms oxaloacetate, a four-carbon dicarboxylic acid source for the tricarboxylic acid cycle.</text>
</comment>
<dbReference type="GO" id="GO:0008964">
    <property type="term" value="F:phosphoenolpyruvate carboxylase activity"/>
    <property type="evidence" value="ECO:0007669"/>
    <property type="project" value="UniProtKB-UniRule"/>
</dbReference>
<protein>
    <recommendedName>
        <fullName evidence="5 10">Phosphoenolpyruvate carboxylase</fullName>
        <shortName evidence="10">PEPC</shortName>
        <shortName evidence="10">PEPCase</shortName>
        <ecNumber evidence="4 10">4.1.1.31</ecNumber>
    </recommendedName>
</protein>
<dbReference type="Pfam" id="PF00311">
    <property type="entry name" value="PEPcase"/>
    <property type="match status" value="1"/>
</dbReference>
<dbReference type="PANTHER" id="PTHR30523">
    <property type="entry name" value="PHOSPHOENOLPYRUVATE CARBOXYLASE"/>
    <property type="match status" value="1"/>
</dbReference>
<evidence type="ECO:0000256" key="2">
    <source>
        <dbReference type="ARBA" id="ARBA00003670"/>
    </source>
</evidence>
<dbReference type="Gene3D" id="1.20.1440.90">
    <property type="entry name" value="Phosphoenolpyruvate/pyruvate domain"/>
    <property type="match status" value="1"/>
</dbReference>
<evidence type="ECO:0000256" key="10">
    <source>
        <dbReference type="HAMAP-Rule" id="MF_00595"/>
    </source>
</evidence>
<dbReference type="GO" id="GO:0006107">
    <property type="term" value="P:oxaloacetate metabolic process"/>
    <property type="evidence" value="ECO:0007669"/>
    <property type="project" value="UniProtKB-UniRule"/>
</dbReference>
<evidence type="ECO:0000256" key="8">
    <source>
        <dbReference type="ARBA" id="ARBA00023300"/>
    </source>
</evidence>
<comment type="caution">
    <text evidence="13">The sequence shown here is derived from an EMBL/GenBank/DDBJ whole genome shotgun (WGS) entry which is preliminary data.</text>
</comment>